<organism evidence="1">
    <name type="scientific">Pseudonocardia tetrahydrofuranoxydans</name>
    <dbReference type="NCBI Taxonomy" id="102884"/>
    <lineage>
        <taxon>Bacteria</taxon>
        <taxon>Bacillati</taxon>
        <taxon>Actinomycetota</taxon>
        <taxon>Actinomycetes</taxon>
        <taxon>Pseudonocardiales</taxon>
        <taxon>Pseudonocardiaceae</taxon>
        <taxon>Pseudonocardia</taxon>
    </lineage>
</organism>
<name>Q9F3V1_9PSEU</name>
<dbReference type="EMBL" id="AJ296087">
    <property type="protein sequence ID" value="CAC10511.1"/>
    <property type="molecule type" value="Genomic_DNA"/>
</dbReference>
<reference evidence="1" key="1">
    <citation type="journal article" date="2003" name="Arch. Microbiol.">
        <title>Cloning and characterization of a gene cluster involved in tetrahydrofuran degradation in Pseudonocardia sp. strain K1.</title>
        <authorList>
            <person name="Thiemer B."/>
            <person name="Andreesen J.R."/>
            <person name="Schrader T."/>
        </authorList>
    </citation>
    <scope>NUCLEOTIDE SEQUENCE</scope>
    <source>
        <strain evidence="1">K1</strain>
    </source>
</reference>
<sequence>MWEALSGWCVAPPHHPCSRAGQSSRRPESGAVVFGRLRGIGLMLSVH</sequence>
<evidence type="ECO:0000313" key="1">
    <source>
        <dbReference type="EMBL" id="CAC10511.1"/>
    </source>
</evidence>
<proteinExistence type="predicted"/>
<accession>Q9F3V1</accession>
<dbReference type="AlphaFoldDB" id="Q9F3V1"/>
<protein>
    <submittedName>
        <fullName evidence="1">Uncharacterized protein</fullName>
    </submittedName>
</protein>